<keyword evidence="2" id="KW-0472">Membrane</keyword>
<feature type="region of interest" description="Disordered" evidence="1">
    <location>
        <begin position="173"/>
        <end position="216"/>
    </location>
</feature>
<feature type="transmembrane region" description="Helical" evidence="2">
    <location>
        <begin position="29"/>
        <end position="51"/>
    </location>
</feature>
<feature type="region of interest" description="Disordered" evidence="1">
    <location>
        <begin position="1"/>
        <end position="20"/>
    </location>
</feature>
<sequence>MEIGQAPSWSGQQQQQQQRPAADTEQASVLLVDLVWTILTLGIFLGAAYLIKRTRDVCLYIASAGPVGKCKPHHHHDQLVLESSSNSVVGGSRSTGRLGLVGAGAAAASLESSSWSSVGSNLSSFWGTAGLEIIRLSKSTKTAASTSIVGQSRLPAIASLTFHELSPCPSISSLTVTPSPSGAHHRNHHGPGGASSRHGSGSACAGQNSKRSHSDQVSAIDYGGSEELALSFPPGSNKHEDITGAAGAAVAGSGRYGGAGIKKFRPPASRQLQVQAQNVQTGELMHHAIHGFEEKIHSDLHSTSTNSENVKGRGQAGSRIGDGREKIEADEVDQQQQMQTHPATATATAAASSNPTEGGRGSSRQAGAAAAAAAGASDVQAEVVASELCTSPSHLPADTGTCEGDPEDYDTIDFSRITQLPFSPDYDHFHFSDLEDDEYGNNMIVLEIGTGGDRLQAMWS</sequence>
<keyword evidence="4" id="KW-1185">Reference proteome</keyword>
<reference evidence="4" key="1">
    <citation type="journal article" date="2017" name="Cell">
        <title>Insights into land plant evolution garnered from the Marchantia polymorpha genome.</title>
        <authorList>
            <person name="Bowman J.L."/>
            <person name="Kohchi T."/>
            <person name="Yamato K.T."/>
            <person name="Jenkins J."/>
            <person name="Shu S."/>
            <person name="Ishizaki K."/>
            <person name="Yamaoka S."/>
            <person name="Nishihama R."/>
            <person name="Nakamura Y."/>
            <person name="Berger F."/>
            <person name="Adam C."/>
            <person name="Aki S.S."/>
            <person name="Althoff F."/>
            <person name="Araki T."/>
            <person name="Arteaga-Vazquez M.A."/>
            <person name="Balasubrmanian S."/>
            <person name="Barry K."/>
            <person name="Bauer D."/>
            <person name="Boehm C.R."/>
            <person name="Briginshaw L."/>
            <person name="Caballero-Perez J."/>
            <person name="Catarino B."/>
            <person name="Chen F."/>
            <person name="Chiyoda S."/>
            <person name="Chovatia M."/>
            <person name="Davies K.M."/>
            <person name="Delmans M."/>
            <person name="Demura T."/>
            <person name="Dierschke T."/>
            <person name="Dolan L."/>
            <person name="Dorantes-Acosta A.E."/>
            <person name="Eklund D.M."/>
            <person name="Florent S.N."/>
            <person name="Flores-Sandoval E."/>
            <person name="Fujiyama A."/>
            <person name="Fukuzawa H."/>
            <person name="Galik B."/>
            <person name="Grimanelli D."/>
            <person name="Grimwood J."/>
            <person name="Grossniklaus U."/>
            <person name="Hamada T."/>
            <person name="Haseloff J."/>
            <person name="Hetherington A.J."/>
            <person name="Higo A."/>
            <person name="Hirakawa Y."/>
            <person name="Hundley H.N."/>
            <person name="Ikeda Y."/>
            <person name="Inoue K."/>
            <person name="Inoue S.I."/>
            <person name="Ishida S."/>
            <person name="Jia Q."/>
            <person name="Kakita M."/>
            <person name="Kanazawa T."/>
            <person name="Kawai Y."/>
            <person name="Kawashima T."/>
            <person name="Kennedy M."/>
            <person name="Kinose K."/>
            <person name="Kinoshita T."/>
            <person name="Kohara Y."/>
            <person name="Koide E."/>
            <person name="Komatsu K."/>
            <person name="Kopischke S."/>
            <person name="Kubo M."/>
            <person name="Kyozuka J."/>
            <person name="Lagercrantz U."/>
            <person name="Lin S.S."/>
            <person name="Lindquist E."/>
            <person name="Lipzen A.M."/>
            <person name="Lu C.W."/>
            <person name="De Luna E."/>
            <person name="Martienssen R.A."/>
            <person name="Minamino N."/>
            <person name="Mizutani M."/>
            <person name="Mizutani M."/>
            <person name="Mochizuki N."/>
            <person name="Monte I."/>
            <person name="Mosher R."/>
            <person name="Nagasaki H."/>
            <person name="Nakagami H."/>
            <person name="Naramoto S."/>
            <person name="Nishitani K."/>
            <person name="Ohtani M."/>
            <person name="Okamoto T."/>
            <person name="Okumura M."/>
            <person name="Phillips J."/>
            <person name="Pollak B."/>
            <person name="Reinders A."/>
            <person name="Rovekamp M."/>
            <person name="Sano R."/>
            <person name="Sawa S."/>
            <person name="Schmid M.W."/>
            <person name="Shirakawa M."/>
            <person name="Solano R."/>
            <person name="Spunde A."/>
            <person name="Suetsugu N."/>
            <person name="Sugano S."/>
            <person name="Sugiyama A."/>
            <person name="Sun R."/>
            <person name="Suzuki Y."/>
            <person name="Takenaka M."/>
            <person name="Takezawa D."/>
            <person name="Tomogane H."/>
            <person name="Tsuzuki M."/>
            <person name="Ueda T."/>
            <person name="Umeda M."/>
            <person name="Ward J.M."/>
            <person name="Watanabe Y."/>
            <person name="Yazaki K."/>
            <person name="Yokoyama R."/>
            <person name="Yoshitake Y."/>
            <person name="Yotsui I."/>
            <person name="Zachgo S."/>
            <person name="Schmutz J."/>
        </authorList>
    </citation>
    <scope>NUCLEOTIDE SEQUENCE [LARGE SCALE GENOMIC DNA]</scope>
    <source>
        <strain evidence="4">Tak-1</strain>
    </source>
</reference>
<evidence type="ECO:0000256" key="2">
    <source>
        <dbReference type="SAM" id="Phobius"/>
    </source>
</evidence>
<dbReference type="AlphaFoldDB" id="A0A2R6X4N3"/>
<evidence type="ECO:0000256" key="1">
    <source>
        <dbReference type="SAM" id="MobiDB-lite"/>
    </source>
</evidence>
<protein>
    <submittedName>
        <fullName evidence="3">Uncharacterized protein</fullName>
    </submittedName>
</protein>
<name>A0A2R6X4N3_MARPO</name>
<proteinExistence type="predicted"/>
<keyword evidence="2" id="KW-0812">Transmembrane</keyword>
<feature type="region of interest" description="Disordered" evidence="1">
    <location>
        <begin position="300"/>
        <end position="369"/>
    </location>
</feature>
<evidence type="ECO:0000313" key="4">
    <source>
        <dbReference type="Proteomes" id="UP000244005"/>
    </source>
</evidence>
<gene>
    <name evidence="3" type="ORF">MARPO_0036s0050</name>
</gene>
<dbReference type="Proteomes" id="UP000244005">
    <property type="component" value="Unassembled WGS sequence"/>
</dbReference>
<feature type="compositionally biased region" description="Low complexity" evidence="1">
    <location>
        <begin position="194"/>
        <end position="206"/>
    </location>
</feature>
<evidence type="ECO:0000313" key="3">
    <source>
        <dbReference type="EMBL" id="PTQ41060.1"/>
    </source>
</evidence>
<accession>A0A2R6X4N3</accession>
<dbReference type="EMBL" id="KZ772708">
    <property type="protein sequence ID" value="PTQ41060.1"/>
    <property type="molecule type" value="Genomic_DNA"/>
</dbReference>
<organism evidence="3 4">
    <name type="scientific">Marchantia polymorpha</name>
    <name type="common">Common liverwort</name>
    <name type="synonym">Marchantia aquatica</name>
    <dbReference type="NCBI Taxonomy" id="3197"/>
    <lineage>
        <taxon>Eukaryota</taxon>
        <taxon>Viridiplantae</taxon>
        <taxon>Streptophyta</taxon>
        <taxon>Embryophyta</taxon>
        <taxon>Marchantiophyta</taxon>
        <taxon>Marchantiopsida</taxon>
        <taxon>Marchantiidae</taxon>
        <taxon>Marchantiales</taxon>
        <taxon>Marchantiaceae</taxon>
        <taxon>Marchantia</taxon>
    </lineage>
</organism>
<keyword evidence="2" id="KW-1133">Transmembrane helix</keyword>
<dbReference type="OrthoDB" id="10451966at2759"/>
<dbReference type="Gramene" id="Mp1g08060.1">
    <property type="protein sequence ID" value="Mp1g08060.1.cds"/>
    <property type="gene ID" value="Mp1g08060"/>
</dbReference>
<feature type="compositionally biased region" description="Low complexity" evidence="1">
    <location>
        <begin position="334"/>
        <end position="351"/>
    </location>
</feature>